<name>A0A1V9XD64_9ACAR</name>
<keyword evidence="7" id="KW-0677">Repeat</keyword>
<keyword evidence="4 15" id="KW-0813">Transport</keyword>
<evidence type="ECO:0000256" key="2">
    <source>
        <dbReference type="ARBA" id="ARBA00006375"/>
    </source>
</evidence>
<evidence type="ECO:0000256" key="9">
    <source>
        <dbReference type="ARBA" id="ARBA00022989"/>
    </source>
</evidence>
<comment type="subunit">
    <text evidence="3 16">Monomer.</text>
</comment>
<evidence type="ECO:0000256" key="1">
    <source>
        <dbReference type="ARBA" id="ARBA00004448"/>
    </source>
</evidence>
<evidence type="ECO:0000256" key="12">
    <source>
        <dbReference type="ARBA" id="ARBA00024143"/>
    </source>
</evidence>
<dbReference type="PANTHER" id="PTHR45635:SF40">
    <property type="entry name" value="ADP_ATP TRANSLOCASE 4"/>
    <property type="match status" value="1"/>
</dbReference>
<dbReference type="SUPFAM" id="SSF103506">
    <property type="entry name" value="Mitochondrial carrier"/>
    <property type="match status" value="1"/>
</dbReference>
<dbReference type="Gene3D" id="1.50.40.10">
    <property type="entry name" value="Mitochondrial carrier domain"/>
    <property type="match status" value="1"/>
</dbReference>
<feature type="repeat" description="Solcar" evidence="14">
    <location>
        <begin position="116"/>
        <end position="206"/>
    </location>
</feature>
<dbReference type="PANTHER" id="PTHR45635">
    <property type="entry name" value="ADP,ATP CARRIER PROTEIN 1-RELATED-RELATED"/>
    <property type="match status" value="1"/>
</dbReference>
<dbReference type="GO" id="GO:1990544">
    <property type="term" value="P:mitochondrial ATP transmembrane transport"/>
    <property type="evidence" value="ECO:0007669"/>
    <property type="project" value="InterPro"/>
</dbReference>
<evidence type="ECO:0000256" key="6">
    <source>
        <dbReference type="ARBA" id="ARBA00022692"/>
    </source>
</evidence>
<dbReference type="PROSITE" id="PS50920">
    <property type="entry name" value="SOLCAR"/>
    <property type="match status" value="3"/>
</dbReference>
<keyword evidence="8" id="KW-0999">Mitochondrion inner membrane</keyword>
<comment type="caution">
    <text evidence="16">Lacks conserved residue(s) required for the propagation of feature annotation.</text>
</comment>
<evidence type="ECO:0000313" key="18">
    <source>
        <dbReference type="Proteomes" id="UP000192247"/>
    </source>
</evidence>
<keyword evidence="10" id="KW-0496">Mitochondrion</keyword>
<evidence type="ECO:0000256" key="14">
    <source>
        <dbReference type="PROSITE-ProRule" id="PRU00282"/>
    </source>
</evidence>
<dbReference type="AlphaFoldDB" id="A0A1V9XD64"/>
<comment type="similarity">
    <text evidence="2 15">Belongs to the mitochondrial carrier (TC 2.A.29) family.</text>
</comment>
<keyword evidence="6 14" id="KW-0812">Transmembrane</keyword>
<dbReference type="InterPro" id="IPR018108">
    <property type="entry name" value="MCP_transmembrane"/>
</dbReference>
<evidence type="ECO:0000256" key="16">
    <source>
        <dbReference type="RuleBase" id="RU368008"/>
    </source>
</evidence>
<evidence type="ECO:0000256" key="8">
    <source>
        <dbReference type="ARBA" id="ARBA00022792"/>
    </source>
</evidence>
<dbReference type="InterPro" id="IPR023395">
    <property type="entry name" value="MCP_dom_sf"/>
</dbReference>
<comment type="subcellular location">
    <subcellularLocation>
        <location evidence="16">Membrane</location>
        <topology evidence="16">Multi-pass membrane protein</topology>
    </subcellularLocation>
    <subcellularLocation>
        <location evidence="1">Mitochondrion inner membrane</location>
        <topology evidence="1">Multi-pass membrane protein</topology>
    </subcellularLocation>
</comment>
<dbReference type="Proteomes" id="UP000192247">
    <property type="component" value="Unassembled WGS sequence"/>
</dbReference>
<feature type="transmembrane region" description="Helical" evidence="16">
    <location>
        <begin position="215"/>
        <end position="236"/>
    </location>
</feature>
<evidence type="ECO:0000256" key="15">
    <source>
        <dbReference type="RuleBase" id="RU000488"/>
    </source>
</evidence>
<keyword evidence="9 16" id="KW-1133">Transmembrane helix</keyword>
<comment type="function">
    <text evidence="13">ADP:ATP antiporter that mediates import of ADP into the mitochondrial matrix for ATP synthesis, and export of ATP out to fuel the cell. Cycles between the cytoplasmic-open state (c-state) and the matrix-open state (m-state): operates by the alternating access mechanism with a single substrate-binding site intermittently exposed to either the cytosolic (c-state) or matrix (m-state) side of the inner mitochondrial membrane.</text>
</comment>
<dbReference type="PRINTS" id="PR00927">
    <property type="entry name" value="ADPTRNSLCASE"/>
</dbReference>
<evidence type="ECO:0000256" key="13">
    <source>
        <dbReference type="ARBA" id="ARBA00045250"/>
    </source>
</evidence>
<dbReference type="GO" id="GO:0140021">
    <property type="term" value="P:mitochondrial ADP transmembrane transport"/>
    <property type="evidence" value="ECO:0007669"/>
    <property type="project" value="InterPro"/>
</dbReference>
<keyword evidence="18" id="KW-1185">Reference proteome</keyword>
<gene>
    <name evidence="17" type="ORF">BIW11_03965</name>
</gene>
<evidence type="ECO:0000256" key="10">
    <source>
        <dbReference type="ARBA" id="ARBA00023128"/>
    </source>
</evidence>
<dbReference type="STRING" id="418985.A0A1V9XD64"/>
<feature type="transmembrane region" description="Helical" evidence="16">
    <location>
        <begin position="177"/>
        <end position="195"/>
    </location>
</feature>
<dbReference type="GO" id="GO:0005471">
    <property type="term" value="F:ATP:ADP antiporter activity"/>
    <property type="evidence" value="ECO:0007669"/>
    <property type="project" value="UniProtKB-UniRule"/>
</dbReference>
<dbReference type="GO" id="GO:1901029">
    <property type="term" value="P:negative regulation of mitochondrial outer membrane permeabilization involved in apoptotic signaling pathway"/>
    <property type="evidence" value="ECO:0007669"/>
    <property type="project" value="TreeGrafter"/>
</dbReference>
<proteinExistence type="inferred from homology"/>
<evidence type="ECO:0000256" key="4">
    <source>
        <dbReference type="ARBA" id="ARBA00022448"/>
    </source>
</evidence>
<dbReference type="EMBL" id="MNPL01014490">
    <property type="protein sequence ID" value="OQR71484.1"/>
    <property type="molecule type" value="Genomic_DNA"/>
</dbReference>
<keyword evidence="5" id="KW-0050">Antiport</keyword>
<dbReference type="FunCoup" id="A0A1V9XD64">
    <property type="interactions" value="1084"/>
</dbReference>
<evidence type="ECO:0000256" key="5">
    <source>
        <dbReference type="ARBA" id="ARBA00022449"/>
    </source>
</evidence>
<dbReference type="GO" id="GO:0005743">
    <property type="term" value="C:mitochondrial inner membrane"/>
    <property type="evidence" value="ECO:0007669"/>
    <property type="project" value="UniProtKB-SubCell"/>
</dbReference>
<evidence type="ECO:0000256" key="3">
    <source>
        <dbReference type="ARBA" id="ARBA00011245"/>
    </source>
</evidence>
<dbReference type="PRINTS" id="PR00926">
    <property type="entry name" value="MITOCARRIER"/>
</dbReference>
<dbReference type="InParanoid" id="A0A1V9XD64"/>
<dbReference type="OrthoDB" id="270584at2759"/>
<evidence type="ECO:0000313" key="17">
    <source>
        <dbReference type="EMBL" id="OQR71484.1"/>
    </source>
</evidence>
<evidence type="ECO:0000256" key="11">
    <source>
        <dbReference type="ARBA" id="ARBA00023136"/>
    </source>
</evidence>
<comment type="function">
    <text evidence="16">Catalyzes the exchange of ADP and ATP across the membrane.</text>
</comment>
<accession>A0A1V9XD64</accession>
<feature type="repeat" description="Solcar" evidence="14">
    <location>
        <begin position="213"/>
        <end position="302"/>
    </location>
</feature>
<protein>
    <recommendedName>
        <fullName evidence="16">ADP/ATP translocase</fullName>
    </recommendedName>
    <alternativeName>
        <fullName evidence="16">ADP,ATP carrier protein</fullName>
    </alternativeName>
</protein>
<comment type="caution">
    <text evidence="17">The sequence shown here is derived from an EMBL/GenBank/DDBJ whole genome shotgun (WGS) entry which is preliminary data.</text>
</comment>
<keyword evidence="11 14" id="KW-0472">Membrane</keyword>
<sequence length="306" mass="33516">MADKKKGFDPMSFLQDFVAGGIAAAVSKTAVAPIERVKLLLQVQHASKQIAKENQYKGIIDAFVRIPKEQGIGAFWRGNLANVIRYFPTQALNFAFKDKYKQIFLGGVDKRTQFWRYFAGNLASGGAAGATSLCFVYPLDFARTRLGADVGKGAGEREFTGLIDCLKKVSKSDGIVGLYRGFGVSVQGIIIYRAAYFGFFDTAKGMLPDPKNTHIIVSWAIAQCVTTVSGVISYPFDTVRRRMMMQSGRKGGDIMYKNTLDCWVKIAKQEGASAFFKGAFSNVLRGTGGALVLVLYDEIKIVLFGN</sequence>
<comment type="catalytic activity">
    <reaction evidence="12">
        <text>ADP(in) + ATP(out) = ADP(out) + ATP(in)</text>
        <dbReference type="Rhea" id="RHEA:34999"/>
        <dbReference type="ChEBI" id="CHEBI:30616"/>
        <dbReference type="ChEBI" id="CHEBI:456216"/>
    </reaction>
    <physiologicalReaction direction="left-to-right" evidence="12">
        <dbReference type="Rhea" id="RHEA:35000"/>
    </physiologicalReaction>
</comment>
<dbReference type="Pfam" id="PF00153">
    <property type="entry name" value="Mito_carr"/>
    <property type="match status" value="3"/>
</dbReference>
<dbReference type="InterPro" id="IPR002067">
    <property type="entry name" value="MCP"/>
</dbReference>
<dbReference type="InterPro" id="IPR002113">
    <property type="entry name" value="ADT_euk_type"/>
</dbReference>
<reference evidence="17 18" key="1">
    <citation type="journal article" date="2017" name="Gigascience">
        <title>Draft genome of the honey bee ectoparasitic mite, Tropilaelaps mercedesae, is shaped by the parasitic life history.</title>
        <authorList>
            <person name="Dong X."/>
            <person name="Armstrong S.D."/>
            <person name="Xia D."/>
            <person name="Makepeace B.L."/>
            <person name="Darby A.C."/>
            <person name="Kadowaki T."/>
        </authorList>
    </citation>
    <scope>NUCLEOTIDE SEQUENCE [LARGE SCALE GENOMIC DNA]</scope>
    <source>
        <strain evidence="17">Wuxi-XJTLU</strain>
    </source>
</reference>
<evidence type="ECO:0000256" key="7">
    <source>
        <dbReference type="ARBA" id="ARBA00022737"/>
    </source>
</evidence>
<feature type="repeat" description="Solcar" evidence="14">
    <location>
        <begin position="11"/>
        <end position="103"/>
    </location>
</feature>
<dbReference type="FunFam" id="1.50.40.10:FF:000002">
    <property type="entry name" value="Putative ADP/ATP translocase 2-like"/>
    <property type="match status" value="1"/>
</dbReference>
<organism evidence="17 18">
    <name type="scientific">Tropilaelaps mercedesae</name>
    <dbReference type="NCBI Taxonomy" id="418985"/>
    <lineage>
        <taxon>Eukaryota</taxon>
        <taxon>Metazoa</taxon>
        <taxon>Ecdysozoa</taxon>
        <taxon>Arthropoda</taxon>
        <taxon>Chelicerata</taxon>
        <taxon>Arachnida</taxon>
        <taxon>Acari</taxon>
        <taxon>Parasitiformes</taxon>
        <taxon>Mesostigmata</taxon>
        <taxon>Gamasina</taxon>
        <taxon>Dermanyssoidea</taxon>
        <taxon>Laelapidae</taxon>
        <taxon>Tropilaelaps</taxon>
    </lineage>
</organism>